<dbReference type="SUPFAM" id="SSF54211">
    <property type="entry name" value="Ribosomal protein S5 domain 2-like"/>
    <property type="match status" value="1"/>
</dbReference>
<protein>
    <recommendedName>
        <fullName evidence="6">Lon proteolytic domain-containing protein</fullName>
    </recommendedName>
</protein>
<evidence type="ECO:0000256" key="5">
    <source>
        <dbReference type="SAM" id="Phobius"/>
    </source>
</evidence>
<evidence type="ECO:0000259" key="6">
    <source>
        <dbReference type="PROSITE" id="PS51786"/>
    </source>
</evidence>
<accession>A0ABP0MMH0</accession>
<dbReference type="InterPro" id="IPR020568">
    <property type="entry name" value="Ribosomal_Su5_D2-typ_SF"/>
</dbReference>
<evidence type="ECO:0000256" key="1">
    <source>
        <dbReference type="ARBA" id="ARBA00022801"/>
    </source>
</evidence>
<feature type="transmembrane region" description="Helical" evidence="5">
    <location>
        <begin position="760"/>
        <end position="783"/>
    </location>
</feature>
<comment type="similarity">
    <text evidence="3">Belongs to the peptidase S16 family.</text>
</comment>
<keyword evidence="3" id="KW-0645">Protease</keyword>
<feature type="compositionally biased region" description="Low complexity" evidence="4">
    <location>
        <begin position="224"/>
        <end position="233"/>
    </location>
</feature>
<feature type="transmembrane region" description="Helical" evidence="5">
    <location>
        <begin position="451"/>
        <end position="472"/>
    </location>
</feature>
<feature type="compositionally biased region" description="Basic and acidic residues" evidence="4">
    <location>
        <begin position="204"/>
        <end position="220"/>
    </location>
</feature>
<keyword evidence="2 3" id="KW-0720">Serine protease</keyword>
<feature type="transmembrane region" description="Helical" evidence="5">
    <location>
        <begin position="513"/>
        <end position="535"/>
    </location>
</feature>
<feature type="active site" evidence="3">
    <location>
        <position position="402"/>
    </location>
</feature>
<dbReference type="PANTHER" id="PTHR43718:SF2">
    <property type="entry name" value="LON PROTEASE HOMOLOG, MITOCHONDRIAL"/>
    <property type="match status" value="1"/>
</dbReference>
<dbReference type="Gene3D" id="1.20.1250.20">
    <property type="entry name" value="MFS general substrate transporter like domains"/>
    <property type="match status" value="1"/>
</dbReference>
<keyword evidence="5" id="KW-0812">Transmembrane</keyword>
<dbReference type="Pfam" id="PF06325">
    <property type="entry name" value="PrmA"/>
    <property type="match status" value="1"/>
</dbReference>
<dbReference type="InterPro" id="IPR008269">
    <property type="entry name" value="Lon_proteolytic"/>
</dbReference>
<dbReference type="PANTHER" id="PTHR43718">
    <property type="entry name" value="LON PROTEASE"/>
    <property type="match status" value="1"/>
</dbReference>
<feature type="domain" description="Lon proteolytic" evidence="6">
    <location>
        <begin position="288"/>
        <end position="404"/>
    </location>
</feature>
<keyword evidence="8" id="KW-1185">Reference proteome</keyword>
<feature type="compositionally biased region" description="Basic and acidic residues" evidence="4">
    <location>
        <begin position="82"/>
        <end position="95"/>
    </location>
</feature>
<evidence type="ECO:0000256" key="2">
    <source>
        <dbReference type="ARBA" id="ARBA00022825"/>
    </source>
</evidence>
<keyword evidence="1 3" id="KW-0378">Hydrolase</keyword>
<feature type="transmembrane region" description="Helical" evidence="5">
    <location>
        <begin position="547"/>
        <end position="567"/>
    </location>
</feature>
<dbReference type="PROSITE" id="PS51786">
    <property type="entry name" value="LON_PROTEOLYTIC"/>
    <property type="match status" value="1"/>
</dbReference>
<feature type="transmembrane region" description="Helical" evidence="5">
    <location>
        <begin position="659"/>
        <end position="680"/>
    </location>
</feature>
<dbReference type="InterPro" id="IPR027065">
    <property type="entry name" value="Lon_Prtase"/>
</dbReference>
<feature type="region of interest" description="Disordered" evidence="4">
    <location>
        <begin position="72"/>
        <end position="246"/>
    </location>
</feature>
<dbReference type="EMBL" id="CAXAMN010018113">
    <property type="protein sequence ID" value="CAK9051887.1"/>
    <property type="molecule type" value="Genomic_DNA"/>
</dbReference>
<feature type="compositionally biased region" description="Acidic residues" evidence="4">
    <location>
        <begin position="234"/>
        <end position="246"/>
    </location>
</feature>
<dbReference type="CDD" id="cd06174">
    <property type="entry name" value="MFS"/>
    <property type="match status" value="1"/>
</dbReference>
<dbReference type="PRINTS" id="PR00830">
    <property type="entry name" value="ENDOLAPTASE"/>
</dbReference>
<proteinExistence type="inferred from homology"/>
<dbReference type="InterPro" id="IPR036259">
    <property type="entry name" value="MFS_trans_sf"/>
</dbReference>
<reference evidence="7 8" key="1">
    <citation type="submission" date="2024-02" db="EMBL/GenBank/DDBJ databases">
        <authorList>
            <person name="Chen Y."/>
            <person name="Shah S."/>
            <person name="Dougan E. K."/>
            <person name="Thang M."/>
            <person name="Chan C."/>
        </authorList>
    </citation>
    <scope>NUCLEOTIDE SEQUENCE [LARGE SCALE GENOMIC DNA]</scope>
</reference>
<feature type="active site" evidence="3">
    <location>
        <position position="359"/>
    </location>
</feature>
<keyword evidence="5" id="KW-1133">Transmembrane helix</keyword>
<dbReference type="PROSITE" id="PS01046">
    <property type="entry name" value="LON_SER"/>
    <property type="match status" value="1"/>
</dbReference>
<evidence type="ECO:0000256" key="4">
    <source>
        <dbReference type="SAM" id="MobiDB-lite"/>
    </source>
</evidence>
<dbReference type="InterPro" id="IPR029063">
    <property type="entry name" value="SAM-dependent_MTases_sf"/>
</dbReference>
<keyword evidence="5" id="KW-0472">Membrane</keyword>
<dbReference type="SUPFAM" id="SSF53335">
    <property type="entry name" value="S-adenosyl-L-methionine-dependent methyltransferases"/>
    <property type="match status" value="1"/>
</dbReference>
<organism evidence="7 8">
    <name type="scientific">Durusdinium trenchii</name>
    <dbReference type="NCBI Taxonomy" id="1381693"/>
    <lineage>
        <taxon>Eukaryota</taxon>
        <taxon>Sar</taxon>
        <taxon>Alveolata</taxon>
        <taxon>Dinophyceae</taxon>
        <taxon>Suessiales</taxon>
        <taxon>Symbiodiniaceae</taxon>
        <taxon>Durusdinium</taxon>
    </lineage>
</organism>
<feature type="compositionally biased region" description="Basic and acidic residues" evidence="4">
    <location>
        <begin position="134"/>
        <end position="166"/>
    </location>
</feature>
<dbReference type="Gene3D" id="3.30.230.10">
    <property type="match status" value="1"/>
</dbReference>
<feature type="compositionally biased region" description="Low complexity" evidence="4">
    <location>
        <begin position="107"/>
        <end position="122"/>
    </location>
</feature>
<dbReference type="Gene3D" id="3.40.50.150">
    <property type="entry name" value="Vaccinia Virus protein VP39"/>
    <property type="match status" value="1"/>
</dbReference>
<evidence type="ECO:0000256" key="3">
    <source>
        <dbReference type="PROSITE-ProRule" id="PRU01122"/>
    </source>
</evidence>
<name>A0ABP0MMH0_9DINO</name>
<dbReference type="SUPFAM" id="SSF103473">
    <property type="entry name" value="MFS general substrate transporter"/>
    <property type="match status" value="1"/>
</dbReference>
<dbReference type="InterPro" id="IPR014721">
    <property type="entry name" value="Ribsml_uS5_D2-typ_fold_subgr"/>
</dbReference>
<feature type="transmembrane region" description="Helical" evidence="5">
    <location>
        <begin position="692"/>
        <end position="715"/>
    </location>
</feature>
<evidence type="ECO:0000313" key="7">
    <source>
        <dbReference type="EMBL" id="CAK9051887.1"/>
    </source>
</evidence>
<comment type="caution">
    <text evidence="7">The sequence shown here is derived from an EMBL/GenBank/DDBJ whole genome shotgun (WGS) entry which is preliminary data.</text>
</comment>
<sequence>MDDPFAVLRIPSFTVRKESDLPKLKERAKNLVKQYEKVNKFDKAREVEVAYRSVKEMVIKRANCAGSKAFNKVMVNRPAKSSSEKVPEKSGEKSGPKNPAEVHFLKAQGARGTASAGTAAASEKPVPAPSQPCKSREERLKEKLEARRAAASEKDKRAAAIKEKLAAKRAKKNGDALPSASSPVESMPSLENMASPDSSGVEADADHRKEAGAGTDEHSHNASPDQNPHPQGPDGDDGPNMPEEDMAGGYLWRAAGLVLATLYPDWDFIRNACFHLPPAHGAKTLRFQESPWRSEAPVTAPSEMQVTGQLGAVMSESSSISLTYARMFIRELDPQKSFLDQAQIHLNVPEGATPKDGPSAGVTMAVALVSLALEVPVRPDVAMTGELSLMGKVLKVGGIQEKIITCSLPCLMQDQGFVDAWTNTDIGRVIGFASLAAAIGYGVHGPCIDRWGAVFGLSMALGGCCLGAALLATSTTQARFIAGASVLRFSYAAGWPAEMKALKLLVPEEHQPMAVSTLGFASRGGAILGMCFFGILTQNHILTWREIAVQAAFLLLIIGSGIVVSIRQLIKAAPSSKSTGHQKSIGSLLQEPSVWLLTFAFACLCHVQHADDFMPLLFRGLTGSTHSVTFSAVYPGGGIAAMVLNAWKGHLLSRRRREQLYVIASAASATLLGLLLLLHRAAAEPGESTSPLMTWLIALILFVAAFCCAMPYYLVPNLFAFDLMGTECATLIAWFELTSFCTKMPAHMLSLRMAEESWDLVLLQLTVTMFFAAALIQALLPLWRSLQSHRRHGGISPLTNSPPLQAGSPTKPKKLVSEINLEPAVDDDHVGHYYRHEEVKRRGLGAESTAVQGADGLLRETAMDRTPTWKSATVTGMFPADVDIQKIVAVVQKCFDFDEPPLWRITRVQDACGAMSEGRRVLRLEGGAAFGLGDHPTTQGAVEFLEKDRVDRVLDYGTGSGVLAICAVHLGASTVVGVDVDEGSIAARLRFSWSLRLTWSKTTGYFRLLMDTFYADIDQTVFEISSDEEEAPAIIDGSGYACLLGQPNCLSERRMGNPGIQLRHIAQCSAPGVESYSDLQSTDLDKPLVGLAPALARSCENGGRLALTGLRVDLGDGEAVSGQQAFSPAFHSFVNVDLPGGWLLVEAERAAEKGGECIYELASLLTLSIISTMYIDMPSKAQRRRRCRFSPGVYPCGSYEVLAVAAVAAVARHFMTEAKTVVTPADAMTCRICLESDTSEGDELLAPCLCCGSAKSGPDVSDRRTAVSALTLCTEAMFPSLSLPLELLWRPNLQQEEALYAAQREAIRMQEPLTQPIGLEKKPQLGHNPSRCLGRLALAV</sequence>
<dbReference type="InterPro" id="IPR008268">
    <property type="entry name" value="Peptidase_S16_AS"/>
</dbReference>
<dbReference type="Pfam" id="PF05362">
    <property type="entry name" value="Lon_C"/>
    <property type="match status" value="1"/>
</dbReference>
<feature type="transmembrane region" description="Helical" evidence="5">
    <location>
        <begin position="629"/>
        <end position="647"/>
    </location>
</feature>
<dbReference type="Proteomes" id="UP001642484">
    <property type="component" value="Unassembled WGS sequence"/>
</dbReference>
<gene>
    <name evidence="7" type="ORF">CCMP2556_LOCUS26251</name>
</gene>
<evidence type="ECO:0000313" key="8">
    <source>
        <dbReference type="Proteomes" id="UP001642484"/>
    </source>
</evidence>